<reference evidence="10" key="3">
    <citation type="submission" date="2025-09" db="UniProtKB">
        <authorList>
            <consortium name="Ensembl"/>
        </authorList>
    </citation>
    <scope>IDENTIFICATION</scope>
</reference>
<dbReference type="PANTHER" id="PTHR10516">
    <property type="entry name" value="PEPTIDYL-PROLYL CIS-TRANS ISOMERASE"/>
    <property type="match status" value="1"/>
</dbReference>
<evidence type="ECO:0000313" key="10">
    <source>
        <dbReference type="Ensembl" id="ENSAPEP00000027002.1"/>
    </source>
</evidence>
<dbReference type="Proteomes" id="UP000265080">
    <property type="component" value="Chromosome 8"/>
</dbReference>
<dbReference type="InterPro" id="IPR046357">
    <property type="entry name" value="PPIase_dom_sf"/>
</dbReference>
<dbReference type="AlphaFoldDB" id="A0A3P8TV85"/>
<dbReference type="Pfam" id="PF00254">
    <property type="entry name" value="FKBP_C"/>
    <property type="match status" value="1"/>
</dbReference>
<evidence type="ECO:0000256" key="8">
    <source>
        <dbReference type="PROSITE-ProRule" id="PRU00277"/>
    </source>
</evidence>
<name>A0A3P8TV85_AMPPE</name>
<comment type="similarity">
    <text evidence="7">Belongs to the FKBP-type PPIase family. FKBP1 subfamily.</text>
</comment>
<dbReference type="InterPro" id="IPR050689">
    <property type="entry name" value="FKBP-type_PPIase"/>
</dbReference>
<evidence type="ECO:0000313" key="11">
    <source>
        <dbReference type="Proteomes" id="UP000265080"/>
    </source>
</evidence>
<dbReference type="GO" id="GO:0003755">
    <property type="term" value="F:peptidyl-prolyl cis-trans isomerase activity"/>
    <property type="evidence" value="ECO:0007669"/>
    <property type="project" value="UniProtKB-KW"/>
</dbReference>
<keyword evidence="4" id="KW-0963">Cytoplasm</keyword>
<reference evidence="10 11" key="1">
    <citation type="submission" date="2018-03" db="EMBL/GenBank/DDBJ databases">
        <title>Finding Nemo's genes: A chromosome-scale reference assembly of the genome of the orange clownfish Amphiprion percula.</title>
        <authorList>
            <person name="Lehmann R."/>
        </authorList>
    </citation>
    <scope>NUCLEOTIDE SEQUENCE</scope>
</reference>
<comment type="catalytic activity">
    <reaction evidence="1 8">
        <text>[protein]-peptidylproline (omega=180) = [protein]-peptidylproline (omega=0)</text>
        <dbReference type="Rhea" id="RHEA:16237"/>
        <dbReference type="Rhea" id="RHEA-COMP:10747"/>
        <dbReference type="Rhea" id="RHEA-COMP:10748"/>
        <dbReference type="ChEBI" id="CHEBI:83833"/>
        <dbReference type="ChEBI" id="CHEBI:83834"/>
        <dbReference type="EC" id="5.2.1.8"/>
    </reaction>
</comment>
<accession>A0A3P8TV85</accession>
<dbReference type="STRING" id="161767.ENSAPEP00000027002"/>
<organism evidence="10 11">
    <name type="scientific">Amphiprion percula</name>
    <name type="common">Orange clownfish</name>
    <name type="synonym">Lutjanus percula</name>
    <dbReference type="NCBI Taxonomy" id="161767"/>
    <lineage>
        <taxon>Eukaryota</taxon>
        <taxon>Metazoa</taxon>
        <taxon>Chordata</taxon>
        <taxon>Craniata</taxon>
        <taxon>Vertebrata</taxon>
        <taxon>Euteleostomi</taxon>
        <taxon>Actinopterygii</taxon>
        <taxon>Neopterygii</taxon>
        <taxon>Teleostei</taxon>
        <taxon>Neoteleostei</taxon>
        <taxon>Acanthomorphata</taxon>
        <taxon>Ovalentaria</taxon>
        <taxon>Pomacentridae</taxon>
        <taxon>Amphiprion</taxon>
    </lineage>
</organism>
<keyword evidence="11" id="KW-1185">Reference proteome</keyword>
<dbReference type="Ensembl" id="ENSAPET00000027723.1">
    <property type="protein sequence ID" value="ENSAPEP00000027002.1"/>
    <property type="gene ID" value="ENSAPEG00000019187.1"/>
</dbReference>
<dbReference type="GO" id="GO:0033017">
    <property type="term" value="C:sarcoplasmic reticulum membrane"/>
    <property type="evidence" value="ECO:0007669"/>
    <property type="project" value="TreeGrafter"/>
</dbReference>
<dbReference type="PROSITE" id="PS50059">
    <property type="entry name" value="FKBP_PPIASE"/>
    <property type="match status" value="1"/>
</dbReference>
<dbReference type="Gene3D" id="3.10.50.40">
    <property type="match status" value="1"/>
</dbReference>
<dbReference type="InterPro" id="IPR001179">
    <property type="entry name" value="PPIase_FKBP_dom"/>
</dbReference>
<dbReference type="FunFam" id="3.10.50.40:FF:000008">
    <property type="entry name" value="Peptidylprolyl isomerase"/>
    <property type="match status" value="1"/>
</dbReference>
<proteinExistence type="inferred from homology"/>
<evidence type="ECO:0000256" key="1">
    <source>
        <dbReference type="ARBA" id="ARBA00000971"/>
    </source>
</evidence>
<dbReference type="GeneTree" id="ENSGT00940000153311"/>
<dbReference type="PANTHER" id="PTHR10516:SF452">
    <property type="entry name" value="PEPTIDYLPROLYL ISOMERASE"/>
    <property type="match status" value="1"/>
</dbReference>
<dbReference type="EC" id="5.2.1.8" evidence="3 8"/>
<evidence type="ECO:0000256" key="2">
    <source>
        <dbReference type="ARBA" id="ARBA00004496"/>
    </source>
</evidence>
<sequence>RGWCGAEILLRGSGVDRRTAECCGVQGQQQLQDTPPTWESSSRLSPPETVSRVSVCTILTEAHKQRLSVALKRLFGFSTGRTFPKKGQTCVVHYVGSLTDGRKFDSSRDRDKPFRFQIGKQEVIRGWEEGVVQMSVGQRAKLTCSPDYAYGNRGHPGIIPPNATLIFDVELLGLE</sequence>
<keyword evidence="6 8" id="KW-0413">Isomerase</keyword>
<evidence type="ECO:0000256" key="6">
    <source>
        <dbReference type="ARBA" id="ARBA00023235"/>
    </source>
</evidence>
<evidence type="ECO:0000256" key="3">
    <source>
        <dbReference type="ARBA" id="ARBA00013194"/>
    </source>
</evidence>
<comment type="subcellular location">
    <subcellularLocation>
        <location evidence="2">Cytoplasm</location>
    </subcellularLocation>
</comment>
<evidence type="ECO:0000256" key="7">
    <source>
        <dbReference type="ARBA" id="ARBA00038106"/>
    </source>
</evidence>
<reference evidence="10" key="2">
    <citation type="submission" date="2025-08" db="UniProtKB">
        <authorList>
            <consortium name="Ensembl"/>
        </authorList>
    </citation>
    <scope>IDENTIFICATION</scope>
</reference>
<protein>
    <recommendedName>
        <fullName evidence="3 8">peptidylprolyl isomerase</fullName>
        <ecNumber evidence="3 8">5.2.1.8</ecNumber>
    </recommendedName>
</protein>
<evidence type="ECO:0000259" key="9">
    <source>
        <dbReference type="PROSITE" id="PS50059"/>
    </source>
</evidence>
<evidence type="ECO:0000256" key="5">
    <source>
        <dbReference type="ARBA" id="ARBA00023110"/>
    </source>
</evidence>
<feature type="domain" description="PPIase FKBP-type" evidence="9">
    <location>
        <begin position="87"/>
        <end position="175"/>
    </location>
</feature>
<keyword evidence="5 8" id="KW-0697">Rotamase</keyword>
<dbReference type="SUPFAM" id="SSF54534">
    <property type="entry name" value="FKBP-like"/>
    <property type="match status" value="1"/>
</dbReference>
<evidence type="ECO:0000256" key="4">
    <source>
        <dbReference type="ARBA" id="ARBA00022490"/>
    </source>
</evidence>